<dbReference type="EMBL" id="BMHQ01000001">
    <property type="protein sequence ID" value="GGE05794.1"/>
    <property type="molecule type" value="Genomic_DNA"/>
</dbReference>
<keyword evidence="2" id="KW-1185">Reference proteome</keyword>
<gene>
    <name evidence="1" type="ORF">GCM10011571_03640</name>
</gene>
<dbReference type="AlphaFoldDB" id="A0A8J2VFX4"/>
<accession>A0A8J2VFX4</accession>
<evidence type="ECO:0008006" key="3">
    <source>
        <dbReference type="Google" id="ProtNLM"/>
    </source>
</evidence>
<organism evidence="1 2">
    <name type="scientific">Marinithermofilum abyssi</name>
    <dbReference type="NCBI Taxonomy" id="1571185"/>
    <lineage>
        <taxon>Bacteria</taxon>
        <taxon>Bacillati</taxon>
        <taxon>Bacillota</taxon>
        <taxon>Bacilli</taxon>
        <taxon>Bacillales</taxon>
        <taxon>Thermoactinomycetaceae</taxon>
        <taxon>Marinithermofilum</taxon>
    </lineage>
</organism>
<sequence>MKTTLRIIRWFHWVFIYILLFGLFFGQIHPGVHAVAWTQPVLHEGNKLVETWRFRDAERIQTEHISLFYPPSLKPQARLIAREAERVYARFEQRYGLPLNDPVPVFLFPDRTSLQEHFFWHKGQSASGVYYSGAIYLLNPHIWDQKLPDPKADPQTWAKRFRRQGPLVHEFAHLYLDKITKGNYPRWYTEAFAQWVEYKEIGYEWTPGSNQRPDALYAYSDLLRHFDDLPDQALAYRESFLFLQWSIRRQGEDSLGKLHKELKRGQDFAAAWQEVYGETPDDSFRQWARQAGYQLRD</sequence>
<name>A0A8J2VFX4_9BACL</name>
<evidence type="ECO:0000313" key="1">
    <source>
        <dbReference type="EMBL" id="GGE05794.1"/>
    </source>
</evidence>
<evidence type="ECO:0000313" key="2">
    <source>
        <dbReference type="Proteomes" id="UP000625210"/>
    </source>
</evidence>
<protein>
    <recommendedName>
        <fullName evidence="3">Peptidase MA-like domain-containing protein</fullName>
    </recommendedName>
</protein>
<comment type="caution">
    <text evidence="1">The sequence shown here is derived from an EMBL/GenBank/DDBJ whole genome shotgun (WGS) entry which is preliminary data.</text>
</comment>
<dbReference type="RefSeq" id="WP_188646205.1">
    <property type="nucleotide sequence ID" value="NZ_BMHQ01000001.1"/>
</dbReference>
<dbReference type="Proteomes" id="UP000625210">
    <property type="component" value="Unassembled WGS sequence"/>
</dbReference>
<reference evidence="1" key="2">
    <citation type="submission" date="2020-09" db="EMBL/GenBank/DDBJ databases">
        <authorList>
            <person name="Sun Q."/>
            <person name="Zhou Y."/>
        </authorList>
    </citation>
    <scope>NUCLEOTIDE SEQUENCE</scope>
    <source>
        <strain evidence="1">CGMCC 1.15179</strain>
    </source>
</reference>
<proteinExistence type="predicted"/>
<reference evidence="1" key="1">
    <citation type="journal article" date="2014" name="Int. J. Syst. Evol. Microbiol.">
        <title>Complete genome sequence of Corynebacterium casei LMG S-19264T (=DSM 44701T), isolated from a smear-ripened cheese.</title>
        <authorList>
            <consortium name="US DOE Joint Genome Institute (JGI-PGF)"/>
            <person name="Walter F."/>
            <person name="Albersmeier A."/>
            <person name="Kalinowski J."/>
            <person name="Ruckert C."/>
        </authorList>
    </citation>
    <scope>NUCLEOTIDE SEQUENCE</scope>
    <source>
        <strain evidence="1">CGMCC 1.15179</strain>
    </source>
</reference>